<proteinExistence type="predicted"/>
<accession>A0ABV8XEQ8</accession>
<keyword evidence="3" id="KW-1185">Reference proteome</keyword>
<dbReference type="EMBL" id="JBHSEO010000057">
    <property type="protein sequence ID" value="MFC4417380.1"/>
    <property type="molecule type" value="Genomic_DNA"/>
</dbReference>
<evidence type="ECO:0000256" key="1">
    <source>
        <dbReference type="SAM" id="MobiDB-lite"/>
    </source>
</evidence>
<evidence type="ECO:0000313" key="2">
    <source>
        <dbReference type="EMBL" id="MFC4417380.1"/>
    </source>
</evidence>
<gene>
    <name evidence="2" type="ORF">ACFO0E_13325</name>
</gene>
<evidence type="ECO:0000313" key="3">
    <source>
        <dbReference type="Proteomes" id="UP001596015"/>
    </source>
</evidence>
<comment type="caution">
    <text evidence="2">The sequence shown here is derived from an EMBL/GenBank/DDBJ whole genome shotgun (WGS) entry which is preliminary data.</text>
</comment>
<dbReference type="RefSeq" id="WP_246940085.1">
    <property type="nucleotide sequence ID" value="NZ_JAKGAK010000003.1"/>
</dbReference>
<organism evidence="2 3">
    <name type="scientific">Chromohalobacter beijerinckii</name>
    <dbReference type="NCBI Taxonomy" id="86179"/>
    <lineage>
        <taxon>Bacteria</taxon>
        <taxon>Pseudomonadati</taxon>
        <taxon>Pseudomonadota</taxon>
        <taxon>Gammaproteobacteria</taxon>
        <taxon>Oceanospirillales</taxon>
        <taxon>Halomonadaceae</taxon>
        <taxon>Chromohalobacter</taxon>
    </lineage>
</organism>
<feature type="region of interest" description="Disordered" evidence="1">
    <location>
        <begin position="50"/>
        <end position="71"/>
    </location>
</feature>
<sequence>MTTPKKSPVRVFLYQPTHSRLLIQAGTHGLTPSILSETLIMDGLSRLERGDLSALDPNTVEAATPRPSSGL</sequence>
<reference evidence="3" key="1">
    <citation type="journal article" date="2019" name="Int. J. Syst. Evol. Microbiol.">
        <title>The Global Catalogue of Microorganisms (GCM) 10K type strain sequencing project: providing services to taxonomists for standard genome sequencing and annotation.</title>
        <authorList>
            <consortium name="The Broad Institute Genomics Platform"/>
            <consortium name="The Broad Institute Genome Sequencing Center for Infectious Disease"/>
            <person name="Wu L."/>
            <person name="Ma J."/>
        </authorList>
    </citation>
    <scope>NUCLEOTIDE SEQUENCE [LARGE SCALE GENOMIC DNA]</scope>
    <source>
        <strain evidence="3">CCUG 49679</strain>
    </source>
</reference>
<name>A0ABV8XEQ8_9GAMM</name>
<dbReference type="Proteomes" id="UP001596015">
    <property type="component" value="Unassembled WGS sequence"/>
</dbReference>
<protein>
    <submittedName>
        <fullName evidence="2">Uncharacterized protein</fullName>
    </submittedName>
</protein>